<evidence type="ECO:0000256" key="2">
    <source>
        <dbReference type="ARBA" id="ARBA00013164"/>
    </source>
</evidence>
<evidence type="ECO:0000256" key="10">
    <source>
        <dbReference type="RuleBase" id="RU363035"/>
    </source>
</evidence>
<protein>
    <recommendedName>
        <fullName evidence="2">leucine--tRNA ligase</fullName>
        <ecNumber evidence="2">6.1.1.4</ecNumber>
    </recommendedName>
    <alternativeName>
        <fullName evidence="8">Leucyl-tRNA synthetase</fullName>
    </alternativeName>
</protein>
<proteinExistence type="inferred from homology"/>
<evidence type="ECO:0000259" key="12">
    <source>
        <dbReference type="Pfam" id="PF00133"/>
    </source>
</evidence>
<dbReference type="Proteomes" id="UP000472273">
    <property type="component" value="Unplaced"/>
</dbReference>
<dbReference type="FunFam" id="1.10.730.10:FF:000011">
    <property type="entry name" value="Leucine--tRNA ligase chloroplastic/mitochondrial"/>
    <property type="match status" value="1"/>
</dbReference>
<dbReference type="Ensembl" id="ENSPTXT00000018986.1">
    <property type="protein sequence ID" value="ENSPTXP00000018429.1"/>
    <property type="gene ID" value="ENSPTXG00000012650.1"/>
</dbReference>
<evidence type="ECO:0000259" key="13">
    <source>
        <dbReference type="Pfam" id="PF08264"/>
    </source>
</evidence>
<evidence type="ECO:0000256" key="6">
    <source>
        <dbReference type="ARBA" id="ARBA00022917"/>
    </source>
</evidence>
<dbReference type="InterPro" id="IPR001412">
    <property type="entry name" value="aa-tRNA-synth_I_CS"/>
</dbReference>
<dbReference type="Gene3D" id="3.40.50.620">
    <property type="entry name" value="HUPs"/>
    <property type="match status" value="3"/>
</dbReference>
<feature type="domain" description="Aminoacyl-tRNA synthetase class Ia" evidence="12">
    <location>
        <begin position="599"/>
        <end position="638"/>
    </location>
</feature>
<keyword evidence="3 10" id="KW-0436">Ligase</keyword>
<dbReference type="InterPro" id="IPR013155">
    <property type="entry name" value="M/V/L/I-tRNA-synth_anticd-bd"/>
</dbReference>
<evidence type="ECO:0000256" key="1">
    <source>
        <dbReference type="ARBA" id="ARBA00005594"/>
    </source>
</evidence>
<feature type="domain" description="Aminoacyl-tRNA synthetase class Ia" evidence="12">
    <location>
        <begin position="414"/>
        <end position="521"/>
    </location>
</feature>
<dbReference type="GO" id="GO:0005739">
    <property type="term" value="C:mitochondrion"/>
    <property type="evidence" value="ECO:0007669"/>
    <property type="project" value="TreeGrafter"/>
</dbReference>
<comment type="catalytic activity">
    <reaction evidence="9">
        <text>tRNA(Leu) + L-leucine + ATP = L-leucyl-tRNA(Leu) + AMP + diphosphate</text>
        <dbReference type="Rhea" id="RHEA:11688"/>
        <dbReference type="Rhea" id="RHEA-COMP:9613"/>
        <dbReference type="Rhea" id="RHEA-COMP:9622"/>
        <dbReference type="ChEBI" id="CHEBI:30616"/>
        <dbReference type="ChEBI" id="CHEBI:33019"/>
        <dbReference type="ChEBI" id="CHEBI:57427"/>
        <dbReference type="ChEBI" id="CHEBI:78442"/>
        <dbReference type="ChEBI" id="CHEBI:78494"/>
        <dbReference type="ChEBI" id="CHEBI:456215"/>
        <dbReference type="EC" id="6.1.1.4"/>
    </reaction>
</comment>
<dbReference type="Gene3D" id="1.10.730.10">
    <property type="entry name" value="Isoleucyl-tRNA Synthetase, Domain 1"/>
    <property type="match status" value="1"/>
</dbReference>
<feature type="domain" description="Methionyl/Valyl/Leucyl/Isoleucyl-tRNA synthetase anticodon-binding" evidence="13">
    <location>
        <begin position="686"/>
        <end position="819"/>
    </location>
</feature>
<dbReference type="InterPro" id="IPR002302">
    <property type="entry name" value="Leu-tRNA-ligase"/>
</dbReference>
<dbReference type="InterPro" id="IPR009008">
    <property type="entry name" value="Val/Leu/Ile-tRNA-synth_edit"/>
</dbReference>
<dbReference type="FunFam" id="3.40.50.620:FF:000612">
    <property type="entry name" value="Leucyl-tRNA synthetase 2, mitochondrial"/>
    <property type="match status" value="1"/>
</dbReference>
<accession>A0A670Z5I1</accession>
<dbReference type="SUPFAM" id="SSF50677">
    <property type="entry name" value="ValRS/IleRS/LeuRS editing domain"/>
    <property type="match status" value="1"/>
</dbReference>
<dbReference type="SUPFAM" id="SSF52374">
    <property type="entry name" value="Nucleotidylyl transferase"/>
    <property type="match status" value="1"/>
</dbReference>
<feature type="signal peptide" evidence="11">
    <location>
        <begin position="1"/>
        <end position="20"/>
    </location>
</feature>
<dbReference type="InterPro" id="IPR014729">
    <property type="entry name" value="Rossmann-like_a/b/a_fold"/>
</dbReference>
<evidence type="ECO:0000256" key="11">
    <source>
        <dbReference type="SAM" id="SignalP"/>
    </source>
</evidence>
<dbReference type="PANTHER" id="PTHR43740">
    <property type="entry name" value="LEUCYL-TRNA SYNTHETASE"/>
    <property type="match status" value="1"/>
</dbReference>
<keyword evidence="11" id="KW-0732">Signal</keyword>
<evidence type="ECO:0000256" key="4">
    <source>
        <dbReference type="ARBA" id="ARBA00022741"/>
    </source>
</evidence>
<dbReference type="Pfam" id="PF08264">
    <property type="entry name" value="Anticodon_1"/>
    <property type="match status" value="1"/>
</dbReference>
<evidence type="ECO:0000256" key="5">
    <source>
        <dbReference type="ARBA" id="ARBA00022840"/>
    </source>
</evidence>
<evidence type="ECO:0000256" key="8">
    <source>
        <dbReference type="ARBA" id="ARBA00030520"/>
    </source>
</evidence>
<gene>
    <name evidence="14" type="primary">LARS2</name>
</gene>
<evidence type="ECO:0000313" key="15">
    <source>
        <dbReference type="Proteomes" id="UP000472273"/>
    </source>
</evidence>
<comment type="similarity">
    <text evidence="1 10">Belongs to the class-I aminoacyl-tRNA synthetase family.</text>
</comment>
<keyword evidence="5 10" id="KW-0067">ATP-binding</keyword>
<dbReference type="GO" id="GO:0032543">
    <property type="term" value="P:mitochondrial translation"/>
    <property type="evidence" value="ECO:0007669"/>
    <property type="project" value="TreeGrafter"/>
</dbReference>
<evidence type="ECO:0000313" key="14">
    <source>
        <dbReference type="Ensembl" id="ENSPTXP00000018429.1"/>
    </source>
</evidence>
<feature type="chain" id="PRO_5025497808" description="leucine--tRNA ligase" evidence="11">
    <location>
        <begin position="21"/>
        <end position="863"/>
    </location>
</feature>
<dbReference type="EC" id="6.1.1.4" evidence="2"/>
<evidence type="ECO:0000256" key="9">
    <source>
        <dbReference type="ARBA" id="ARBA00047469"/>
    </source>
</evidence>
<evidence type="ECO:0000256" key="3">
    <source>
        <dbReference type="ARBA" id="ARBA00022598"/>
    </source>
</evidence>
<feature type="domain" description="Aminoacyl-tRNA synthetase class Ia" evidence="12">
    <location>
        <begin position="139"/>
        <end position="257"/>
    </location>
</feature>
<dbReference type="PANTHER" id="PTHR43740:SF2">
    <property type="entry name" value="LEUCINE--TRNA LIGASE, MITOCHONDRIAL"/>
    <property type="match status" value="1"/>
</dbReference>
<reference evidence="14" key="2">
    <citation type="submission" date="2025-09" db="UniProtKB">
        <authorList>
            <consortium name="Ensembl"/>
        </authorList>
    </citation>
    <scope>IDENTIFICATION</scope>
</reference>
<dbReference type="PROSITE" id="PS00178">
    <property type="entry name" value="AA_TRNA_LIGASE_I"/>
    <property type="match status" value="1"/>
</dbReference>
<dbReference type="GO" id="GO:0006429">
    <property type="term" value="P:leucyl-tRNA aminoacylation"/>
    <property type="evidence" value="ECO:0007669"/>
    <property type="project" value="InterPro"/>
</dbReference>
<dbReference type="Pfam" id="PF00133">
    <property type="entry name" value="tRNA-synt_1"/>
    <property type="match status" value="4"/>
</dbReference>
<dbReference type="GeneTree" id="ENSGT00390000015114"/>
<sequence>YALAIFLLDFCLYFLKQLNGVLDPTKWQNRRILRWSRTIFSETGKWEQNYTSETRKKVENWWCSRIKESFSKITETDKSKPKYYILSMFPYPSGKLHMGHVRVYTISDTVAWFQKMRGFQVRILEFPSFLPPIHPSIHHLRIQLDVLGLSFSWDREIITCSPKYYKWTQYLFIKLYEAGLIYQNEAMVNWDPVDQTVLANEQVDENGCSWRSGAKVEKKYLKQWFIKTTAYAKALLDGLSNLPKWYGIKEMQANWLGDCTGCYFEFMLKINNKPTGETIAAYASVPEAIYGSSHLYILSNHRLLHGNSLLKEIFQREFVQGKDSLTSVTAMNLLTNQEIPVVISEKSEFEGCLDLKIGIPCISPDDAEVAKKMGLAFAEVIETFPDGSQRLINSGEFTGMTREKALNAITQQAKNKNIGGFLTSNKLKDWLISRQRYWGTPIPIIHCQNCGTVPVPYDDLPVQLPNIISFKEKEVSPLLSISHWVNCPCPRCKKPARRETDTMDTFVDSAWYYLRYTDPHNTEKWKLTFLFLVFNLCEAQFKQMILLGESFVSLLLLASVQTQNIKGLVFGCFKCHNLISCPEPIHAKSKEKLQVSWDKMSKSKYNGIEPEDIIQKYGIDTVRLYILFTAPPEQDILWEAKTDAIPGVLRWQTRIWHLATKFIEARNSGPLPSPHLLNQKDKLNARHIWTQKNFTVSQVTEYFLEDYLFNGIISRLMGLSNILLQASEQLFIHSAEFEDALATLFVMLAPLAPHLTSEIWKGLSHVPDKLCTHHHWDMDVLQQPWPTVDPEYFQLPDIVEVSVLINNKLCGKVKVPQQVSQDAEVVRELVVQSELGSEYLQGRIITKFFLSPRTALINFLIQD</sequence>
<dbReference type="GO" id="GO:0004823">
    <property type="term" value="F:leucine-tRNA ligase activity"/>
    <property type="evidence" value="ECO:0007669"/>
    <property type="project" value="UniProtKB-EC"/>
</dbReference>
<dbReference type="InterPro" id="IPR002300">
    <property type="entry name" value="aa-tRNA-synth_Ia"/>
</dbReference>
<dbReference type="InterPro" id="IPR009080">
    <property type="entry name" value="tRNAsynth_Ia_anticodon-bd"/>
</dbReference>
<organism evidence="14 15">
    <name type="scientific">Pseudonaja textilis</name>
    <name type="common">Eastern brown snake</name>
    <dbReference type="NCBI Taxonomy" id="8673"/>
    <lineage>
        <taxon>Eukaryota</taxon>
        <taxon>Metazoa</taxon>
        <taxon>Chordata</taxon>
        <taxon>Craniata</taxon>
        <taxon>Vertebrata</taxon>
        <taxon>Euteleostomi</taxon>
        <taxon>Lepidosauria</taxon>
        <taxon>Squamata</taxon>
        <taxon>Bifurcata</taxon>
        <taxon>Unidentata</taxon>
        <taxon>Episquamata</taxon>
        <taxon>Toxicofera</taxon>
        <taxon>Serpentes</taxon>
        <taxon>Colubroidea</taxon>
        <taxon>Elapidae</taxon>
        <taxon>Hydrophiinae</taxon>
        <taxon>Pseudonaja</taxon>
    </lineage>
</organism>
<name>A0A670Z5I1_PSETE</name>
<keyword evidence="4 10" id="KW-0547">Nucleotide-binding</keyword>
<dbReference type="GO" id="GO:0005524">
    <property type="term" value="F:ATP binding"/>
    <property type="evidence" value="ECO:0007669"/>
    <property type="project" value="UniProtKB-KW"/>
</dbReference>
<dbReference type="SUPFAM" id="SSF47323">
    <property type="entry name" value="Anticodon-binding domain of a subclass of class I aminoacyl-tRNA synthetases"/>
    <property type="match status" value="1"/>
</dbReference>
<feature type="domain" description="Aminoacyl-tRNA synthetase class Ia" evidence="12">
    <location>
        <begin position="61"/>
        <end position="122"/>
    </location>
</feature>
<dbReference type="AlphaFoldDB" id="A0A670Z5I1"/>
<keyword evidence="7 10" id="KW-0030">Aminoacyl-tRNA synthetase</keyword>
<dbReference type="GO" id="GO:0002161">
    <property type="term" value="F:aminoacyl-tRNA deacylase activity"/>
    <property type="evidence" value="ECO:0007669"/>
    <property type="project" value="InterPro"/>
</dbReference>
<evidence type="ECO:0000256" key="7">
    <source>
        <dbReference type="ARBA" id="ARBA00023146"/>
    </source>
</evidence>
<keyword evidence="15" id="KW-1185">Reference proteome</keyword>
<dbReference type="PRINTS" id="PR00985">
    <property type="entry name" value="TRNASYNTHLEU"/>
</dbReference>
<keyword evidence="6 10" id="KW-0648">Protein biosynthesis</keyword>
<reference evidence="14" key="1">
    <citation type="submission" date="2025-08" db="UniProtKB">
        <authorList>
            <consortium name="Ensembl"/>
        </authorList>
    </citation>
    <scope>IDENTIFICATION</scope>
</reference>